<dbReference type="Gene3D" id="1.10.287.920">
    <property type="entry name" value="Pheromone alpha factor receptor"/>
    <property type="match status" value="1"/>
</dbReference>
<dbReference type="EMBL" id="JAULSV010000005">
    <property type="protein sequence ID" value="KAK0644093.1"/>
    <property type="molecule type" value="Genomic_DNA"/>
</dbReference>
<evidence type="ECO:0000256" key="2">
    <source>
        <dbReference type="SAM" id="Phobius"/>
    </source>
</evidence>
<accession>A0AA40CNR1</accession>
<name>A0AA40CNR1_9PEZI</name>
<organism evidence="3 4">
    <name type="scientific">Cercophora newfieldiana</name>
    <dbReference type="NCBI Taxonomy" id="92897"/>
    <lineage>
        <taxon>Eukaryota</taxon>
        <taxon>Fungi</taxon>
        <taxon>Dikarya</taxon>
        <taxon>Ascomycota</taxon>
        <taxon>Pezizomycotina</taxon>
        <taxon>Sordariomycetes</taxon>
        <taxon>Sordariomycetidae</taxon>
        <taxon>Sordariales</taxon>
        <taxon>Lasiosphaeriaceae</taxon>
        <taxon>Cercophora</taxon>
    </lineage>
</organism>
<dbReference type="GO" id="GO:0000750">
    <property type="term" value="P:pheromone-dependent signal transduction involved in conjugation with cellular fusion"/>
    <property type="evidence" value="ECO:0007669"/>
    <property type="project" value="TreeGrafter"/>
</dbReference>
<feature type="region of interest" description="Disordered" evidence="1">
    <location>
        <begin position="327"/>
        <end position="350"/>
    </location>
</feature>
<keyword evidence="2" id="KW-1133">Transmembrane helix</keyword>
<feature type="transmembrane region" description="Helical" evidence="2">
    <location>
        <begin position="199"/>
        <end position="220"/>
    </location>
</feature>
<protein>
    <submittedName>
        <fullName evidence="3">Fungal pheromone mating factor STE2 GPCR-domain-containing protein</fullName>
    </submittedName>
</protein>
<proteinExistence type="predicted"/>
<comment type="caution">
    <text evidence="3">The sequence shown here is derived from an EMBL/GenBank/DDBJ whole genome shotgun (WGS) entry which is preliminary data.</text>
</comment>
<dbReference type="PANTHER" id="PTHR28009">
    <property type="entry name" value="PHEROMONE ALPHA FACTOR RECEPTOR"/>
    <property type="match status" value="1"/>
</dbReference>
<feature type="transmembrane region" description="Helical" evidence="2">
    <location>
        <begin position="82"/>
        <end position="107"/>
    </location>
</feature>
<evidence type="ECO:0000313" key="3">
    <source>
        <dbReference type="EMBL" id="KAK0644093.1"/>
    </source>
</evidence>
<feature type="transmembrane region" description="Helical" evidence="2">
    <location>
        <begin position="127"/>
        <end position="151"/>
    </location>
</feature>
<dbReference type="GO" id="GO:0038038">
    <property type="term" value="C:G protein-coupled receptor homodimeric complex"/>
    <property type="evidence" value="ECO:0007669"/>
    <property type="project" value="TreeGrafter"/>
</dbReference>
<feature type="transmembrane region" description="Helical" evidence="2">
    <location>
        <begin position="163"/>
        <end position="187"/>
    </location>
</feature>
<evidence type="ECO:0000313" key="4">
    <source>
        <dbReference type="Proteomes" id="UP001174936"/>
    </source>
</evidence>
<keyword evidence="2" id="KW-0472">Membrane</keyword>
<dbReference type="InterPro" id="IPR027458">
    <property type="entry name" value="STE2_TM1-TM2_sf"/>
</dbReference>
<keyword evidence="2" id="KW-0812">Transmembrane</keyword>
<feature type="transmembrane region" description="Helical" evidence="2">
    <location>
        <begin position="53"/>
        <end position="70"/>
    </location>
</feature>
<keyword evidence="4" id="KW-1185">Reference proteome</keyword>
<dbReference type="PRINTS" id="PR00250">
    <property type="entry name" value="GPCRSTE2"/>
</dbReference>
<dbReference type="PANTHER" id="PTHR28009:SF1">
    <property type="entry name" value="PHEROMONE ALPHA FACTOR RECEPTOR"/>
    <property type="match status" value="1"/>
</dbReference>
<dbReference type="GO" id="GO:0004932">
    <property type="term" value="F:mating-type factor pheromone receptor activity"/>
    <property type="evidence" value="ECO:0007669"/>
    <property type="project" value="InterPro"/>
</dbReference>
<evidence type="ECO:0000256" key="1">
    <source>
        <dbReference type="SAM" id="MobiDB-lite"/>
    </source>
</evidence>
<reference evidence="3" key="1">
    <citation type="submission" date="2023-06" db="EMBL/GenBank/DDBJ databases">
        <title>Genome-scale phylogeny and comparative genomics of the fungal order Sordariales.</title>
        <authorList>
            <consortium name="Lawrence Berkeley National Laboratory"/>
            <person name="Hensen N."/>
            <person name="Bonometti L."/>
            <person name="Westerberg I."/>
            <person name="Brannstrom I.O."/>
            <person name="Guillou S."/>
            <person name="Cros-Aarteil S."/>
            <person name="Calhoun S."/>
            <person name="Haridas S."/>
            <person name="Kuo A."/>
            <person name="Mondo S."/>
            <person name="Pangilinan J."/>
            <person name="Riley R."/>
            <person name="Labutti K."/>
            <person name="Andreopoulos B."/>
            <person name="Lipzen A."/>
            <person name="Chen C."/>
            <person name="Yanf M."/>
            <person name="Daum C."/>
            <person name="Ng V."/>
            <person name="Clum A."/>
            <person name="Steindorff A."/>
            <person name="Ohm R."/>
            <person name="Martin F."/>
            <person name="Silar P."/>
            <person name="Natvig D."/>
            <person name="Lalanne C."/>
            <person name="Gautier V."/>
            <person name="Ament-Velasquez S.L."/>
            <person name="Kruys A."/>
            <person name="Hutchinson M.I."/>
            <person name="Powell A.J."/>
            <person name="Barry K."/>
            <person name="Miller A.N."/>
            <person name="Grigoriev I.V."/>
            <person name="Debuchy R."/>
            <person name="Gladieux P."/>
            <person name="Thoren M.H."/>
            <person name="Johannesson H."/>
        </authorList>
    </citation>
    <scope>NUCLEOTIDE SEQUENCE</scope>
    <source>
        <strain evidence="3">SMH2532-1</strain>
    </source>
</reference>
<gene>
    <name evidence="3" type="ORF">B0T16DRAFT_355808</name>
</gene>
<dbReference type="Pfam" id="PF02116">
    <property type="entry name" value="STE2"/>
    <property type="match status" value="1"/>
</dbReference>
<feature type="compositionally biased region" description="Polar residues" evidence="1">
    <location>
        <begin position="327"/>
        <end position="346"/>
    </location>
</feature>
<feature type="transmembrane region" description="Helical" evidence="2">
    <location>
        <begin position="241"/>
        <end position="264"/>
    </location>
</feature>
<dbReference type="AlphaFoldDB" id="A0AA40CNR1"/>
<dbReference type="InterPro" id="IPR000366">
    <property type="entry name" value="GPCR_STE2"/>
</dbReference>
<sequence>MASPNSTGASAPLLRPEEQSIVLLGPTGNDNITVPLSEVDHVWSLATSASINYGSQIGACFIMLVVLLTMTPKHRFKRLPTIIHTLALILQMIRLVLLALYFPSSWFSLYVQMTGDVQFVAQVDYNISATATILGVPVTVLLELSLILQAWSMVQLWPTWAKIFSTVVSGLLSLTTIAFAILVTIVQTKFILYGEKLQLWTRMAFLPLLATSVTWFCFLFNSRLVTHMVSNRTILPSLKGLHAMDVLVITNGLLMIVPVLFVFLEFRDFGGFESGSVAYTSVIVALPLGTLVAQRIANPDWFSSPGASTNLSAGDASKRQLLRSGEGANNSFQTQSTGVVKSQVSSEPRYHHADNVDAMLARIDDADLEQGVRVDHRIERCVEKTRPGSAES</sequence>
<dbReference type="Proteomes" id="UP001174936">
    <property type="component" value="Unassembled WGS sequence"/>
</dbReference>
<dbReference type="CDD" id="cd14939">
    <property type="entry name" value="7tmD_STE2"/>
    <property type="match status" value="1"/>
</dbReference>